<dbReference type="OrthoDB" id="99247at2759"/>
<proteinExistence type="predicted"/>
<gene>
    <name evidence="1" type="ORF">PITG_10947</name>
</gene>
<evidence type="ECO:0000313" key="2">
    <source>
        <dbReference type="Proteomes" id="UP000006643"/>
    </source>
</evidence>
<dbReference type="RefSeq" id="XP_002901748.1">
    <property type="nucleotide sequence ID" value="XM_002901702.1"/>
</dbReference>
<dbReference type="AlphaFoldDB" id="D0NFT7"/>
<dbReference type="GeneID" id="9476136"/>
<name>D0NFT7_PHYIT</name>
<keyword evidence="2" id="KW-1185">Reference proteome</keyword>
<organism evidence="1 2">
    <name type="scientific">Phytophthora infestans (strain T30-4)</name>
    <name type="common">Potato late blight agent</name>
    <dbReference type="NCBI Taxonomy" id="403677"/>
    <lineage>
        <taxon>Eukaryota</taxon>
        <taxon>Sar</taxon>
        <taxon>Stramenopiles</taxon>
        <taxon>Oomycota</taxon>
        <taxon>Peronosporomycetes</taxon>
        <taxon>Peronosporales</taxon>
        <taxon>Peronosporaceae</taxon>
        <taxon>Phytophthora</taxon>
    </lineage>
</organism>
<dbReference type="OMA" id="FDIVASC"/>
<dbReference type="InParanoid" id="D0NFT7"/>
<dbReference type="EMBL" id="DS028136">
    <property type="protein sequence ID" value="EEY57138.1"/>
    <property type="molecule type" value="Genomic_DNA"/>
</dbReference>
<sequence length="109" mass="12691">MLRSRPPQRELVTSQLEVGRLQRRAKAACKRLLHPFQEQRKLKDESGILERVGLICFDIVASCCYVLKVEDVGELPSCVEKARQLSQVSTTYQEFVKRIEKLLKQFDKR</sequence>
<protein>
    <submittedName>
        <fullName evidence="1">Uncharacterized protein</fullName>
    </submittedName>
</protein>
<accession>D0NFT7</accession>
<dbReference type="HOGENOM" id="CLU_2189094_0_0_1"/>
<reference evidence="2" key="1">
    <citation type="journal article" date="2009" name="Nature">
        <title>Genome sequence and analysis of the Irish potato famine pathogen Phytophthora infestans.</title>
        <authorList>
            <consortium name="The Broad Institute Genome Sequencing Platform"/>
            <person name="Haas B.J."/>
            <person name="Kamoun S."/>
            <person name="Zody M.C."/>
            <person name="Jiang R.H."/>
            <person name="Handsaker R.E."/>
            <person name="Cano L.M."/>
            <person name="Grabherr M."/>
            <person name="Kodira C.D."/>
            <person name="Raffaele S."/>
            <person name="Torto-Alalibo T."/>
            <person name="Bozkurt T.O."/>
            <person name="Ah-Fong A.M."/>
            <person name="Alvarado L."/>
            <person name="Anderson V.L."/>
            <person name="Armstrong M.R."/>
            <person name="Avrova A."/>
            <person name="Baxter L."/>
            <person name="Beynon J."/>
            <person name="Boevink P.C."/>
            <person name="Bollmann S.R."/>
            <person name="Bos J.I."/>
            <person name="Bulone V."/>
            <person name="Cai G."/>
            <person name="Cakir C."/>
            <person name="Carrington J.C."/>
            <person name="Chawner M."/>
            <person name="Conti L."/>
            <person name="Costanzo S."/>
            <person name="Ewan R."/>
            <person name="Fahlgren N."/>
            <person name="Fischbach M.A."/>
            <person name="Fugelstad J."/>
            <person name="Gilroy E.M."/>
            <person name="Gnerre S."/>
            <person name="Green P.J."/>
            <person name="Grenville-Briggs L.J."/>
            <person name="Griffith J."/>
            <person name="Grunwald N.J."/>
            <person name="Horn K."/>
            <person name="Horner N.R."/>
            <person name="Hu C.H."/>
            <person name="Huitema E."/>
            <person name="Jeong D.H."/>
            <person name="Jones A.M."/>
            <person name="Jones J.D."/>
            <person name="Jones R.W."/>
            <person name="Karlsson E.K."/>
            <person name="Kunjeti S.G."/>
            <person name="Lamour K."/>
            <person name="Liu Z."/>
            <person name="Ma L."/>
            <person name="Maclean D."/>
            <person name="Chibucos M.C."/>
            <person name="McDonald H."/>
            <person name="McWalters J."/>
            <person name="Meijer H.J."/>
            <person name="Morgan W."/>
            <person name="Morris P.F."/>
            <person name="Munro C.A."/>
            <person name="O'Neill K."/>
            <person name="Ospina-Giraldo M."/>
            <person name="Pinzon A."/>
            <person name="Pritchard L."/>
            <person name="Ramsahoye B."/>
            <person name="Ren Q."/>
            <person name="Restrepo S."/>
            <person name="Roy S."/>
            <person name="Sadanandom A."/>
            <person name="Savidor A."/>
            <person name="Schornack S."/>
            <person name="Schwartz D.C."/>
            <person name="Schumann U.D."/>
            <person name="Schwessinger B."/>
            <person name="Seyer L."/>
            <person name="Sharpe T."/>
            <person name="Silvar C."/>
            <person name="Song J."/>
            <person name="Studholme D.J."/>
            <person name="Sykes S."/>
            <person name="Thines M."/>
            <person name="van de Vondervoort P.J."/>
            <person name="Phuntumart V."/>
            <person name="Wawra S."/>
            <person name="Weide R."/>
            <person name="Win J."/>
            <person name="Young C."/>
            <person name="Zhou S."/>
            <person name="Fry W."/>
            <person name="Meyers B.C."/>
            <person name="van West P."/>
            <person name="Ristaino J."/>
            <person name="Govers F."/>
            <person name="Birch P.R."/>
            <person name="Whisson S.C."/>
            <person name="Judelson H.S."/>
            <person name="Nusbaum C."/>
        </authorList>
    </citation>
    <scope>NUCLEOTIDE SEQUENCE [LARGE SCALE GENOMIC DNA]</scope>
    <source>
        <strain evidence="2">T30-4</strain>
    </source>
</reference>
<evidence type="ECO:0000313" key="1">
    <source>
        <dbReference type="EMBL" id="EEY57138.1"/>
    </source>
</evidence>
<dbReference type="VEuPathDB" id="FungiDB:PITG_10947"/>
<dbReference type="Proteomes" id="UP000006643">
    <property type="component" value="Unassembled WGS sequence"/>
</dbReference>
<dbReference type="KEGG" id="pif:PITG_10947"/>